<gene>
    <name evidence="1" type="ORF">B0H63DRAFT_507121</name>
</gene>
<dbReference type="Gene3D" id="3.60.21.10">
    <property type="match status" value="1"/>
</dbReference>
<organism evidence="1 2">
    <name type="scientific">Podospora didyma</name>
    <dbReference type="NCBI Taxonomy" id="330526"/>
    <lineage>
        <taxon>Eukaryota</taxon>
        <taxon>Fungi</taxon>
        <taxon>Dikarya</taxon>
        <taxon>Ascomycota</taxon>
        <taxon>Pezizomycotina</taxon>
        <taxon>Sordariomycetes</taxon>
        <taxon>Sordariomycetidae</taxon>
        <taxon>Sordariales</taxon>
        <taxon>Podosporaceae</taxon>
        <taxon>Podospora</taxon>
    </lineage>
</organism>
<keyword evidence="2" id="KW-1185">Reference proteome</keyword>
<proteinExistence type="predicted"/>
<dbReference type="Proteomes" id="UP001285441">
    <property type="component" value="Unassembled WGS sequence"/>
</dbReference>
<evidence type="ECO:0000313" key="2">
    <source>
        <dbReference type="Proteomes" id="UP001285441"/>
    </source>
</evidence>
<comment type="caution">
    <text evidence="1">The sequence shown here is derived from an EMBL/GenBank/DDBJ whole genome shotgun (WGS) entry which is preliminary data.</text>
</comment>
<name>A0AAE0U3J1_9PEZI</name>
<dbReference type="AlphaFoldDB" id="A0AAE0U3J1"/>
<dbReference type="InterPro" id="IPR029052">
    <property type="entry name" value="Metallo-depent_PP-like"/>
</dbReference>
<sequence length="171" mass="18431">MATTFLILSDTHDDTFPDATIFFVSNSVSPDPKWWQENLIEGEDDPDEPAQALALFAAAEKANGLPILGEGTHKFILREGRTFTTYTSPYTPEFNGYAFAYGPDENRFGALGAEHPIPSECGVDIVITHGLPALLTPESSQASRPGPNSTVSATSMKAMGSRRYFGSLKAA</sequence>
<protein>
    <submittedName>
        <fullName evidence="1">Uncharacterized protein</fullName>
    </submittedName>
</protein>
<reference evidence="1" key="1">
    <citation type="journal article" date="2023" name="Mol. Phylogenet. Evol.">
        <title>Genome-scale phylogeny and comparative genomics of the fungal order Sordariales.</title>
        <authorList>
            <person name="Hensen N."/>
            <person name="Bonometti L."/>
            <person name="Westerberg I."/>
            <person name="Brannstrom I.O."/>
            <person name="Guillou S."/>
            <person name="Cros-Aarteil S."/>
            <person name="Calhoun S."/>
            <person name="Haridas S."/>
            <person name="Kuo A."/>
            <person name="Mondo S."/>
            <person name="Pangilinan J."/>
            <person name="Riley R."/>
            <person name="LaButti K."/>
            <person name="Andreopoulos B."/>
            <person name="Lipzen A."/>
            <person name="Chen C."/>
            <person name="Yan M."/>
            <person name="Daum C."/>
            <person name="Ng V."/>
            <person name="Clum A."/>
            <person name="Steindorff A."/>
            <person name="Ohm R.A."/>
            <person name="Martin F."/>
            <person name="Silar P."/>
            <person name="Natvig D.O."/>
            <person name="Lalanne C."/>
            <person name="Gautier V."/>
            <person name="Ament-Velasquez S.L."/>
            <person name="Kruys A."/>
            <person name="Hutchinson M.I."/>
            <person name="Powell A.J."/>
            <person name="Barry K."/>
            <person name="Miller A.N."/>
            <person name="Grigoriev I.V."/>
            <person name="Debuchy R."/>
            <person name="Gladieux P."/>
            <person name="Hiltunen Thoren M."/>
            <person name="Johannesson H."/>
        </authorList>
    </citation>
    <scope>NUCLEOTIDE SEQUENCE</scope>
    <source>
        <strain evidence="1">CBS 232.78</strain>
    </source>
</reference>
<dbReference type="EMBL" id="JAULSW010000002">
    <property type="protein sequence ID" value="KAK3389572.1"/>
    <property type="molecule type" value="Genomic_DNA"/>
</dbReference>
<evidence type="ECO:0000313" key="1">
    <source>
        <dbReference type="EMBL" id="KAK3389572.1"/>
    </source>
</evidence>
<reference evidence="1" key="2">
    <citation type="submission" date="2023-06" db="EMBL/GenBank/DDBJ databases">
        <authorList>
            <consortium name="Lawrence Berkeley National Laboratory"/>
            <person name="Haridas S."/>
            <person name="Hensen N."/>
            <person name="Bonometti L."/>
            <person name="Westerberg I."/>
            <person name="Brannstrom I.O."/>
            <person name="Guillou S."/>
            <person name="Cros-Aarteil S."/>
            <person name="Calhoun S."/>
            <person name="Kuo A."/>
            <person name="Mondo S."/>
            <person name="Pangilinan J."/>
            <person name="Riley R."/>
            <person name="LaButti K."/>
            <person name="Andreopoulos B."/>
            <person name="Lipzen A."/>
            <person name="Chen C."/>
            <person name="Yanf M."/>
            <person name="Daum C."/>
            <person name="Ng V."/>
            <person name="Clum A."/>
            <person name="Steindorff A."/>
            <person name="Ohm R."/>
            <person name="Martin F."/>
            <person name="Silar P."/>
            <person name="Natvig D."/>
            <person name="Lalanne C."/>
            <person name="Gautier V."/>
            <person name="Ament-velasquez S.L."/>
            <person name="Kruys A."/>
            <person name="Hutchinson M.I."/>
            <person name="Powell A.J."/>
            <person name="Barry K."/>
            <person name="Miller A.N."/>
            <person name="Grigoriev I.V."/>
            <person name="Debuchy R."/>
            <person name="Gladieux P."/>
            <person name="Thoren M.H."/>
            <person name="Johannesson H."/>
        </authorList>
    </citation>
    <scope>NUCLEOTIDE SEQUENCE</scope>
    <source>
        <strain evidence="1">CBS 232.78</strain>
    </source>
</reference>
<accession>A0AAE0U3J1</accession>